<protein>
    <recommendedName>
        <fullName evidence="10">Cation/H+ exchanger transmembrane domain-containing protein</fullName>
    </recommendedName>
</protein>
<comment type="subcellular location">
    <subcellularLocation>
        <location evidence="1">Membrane</location>
        <topology evidence="1">Multi-pass membrane protein</topology>
    </subcellularLocation>
</comment>
<evidence type="ECO:0000313" key="12">
    <source>
        <dbReference type="Proteomes" id="UP000006701"/>
    </source>
</evidence>
<keyword evidence="3" id="KW-0050">Antiport</keyword>
<sequence>MQTYLMEPLFFASIGFAIPFVSLRAGKEIWRGVVFSLLMAVVKFAVGIWLWLWQHMSFVKPLKRSDMSDRDTESGQSGRTSDEKKRSLHHHTTALSGILLGSAMVARGEIGLLIIEIGYNETSYEDAFITAVWAILVNTIIGPMTVGFLVRW</sequence>
<name>A1C8P0_ASPCL</name>
<evidence type="ECO:0000256" key="1">
    <source>
        <dbReference type="ARBA" id="ARBA00004141"/>
    </source>
</evidence>
<keyword evidence="6" id="KW-0406">Ion transport</keyword>
<evidence type="ECO:0000256" key="6">
    <source>
        <dbReference type="ARBA" id="ARBA00023065"/>
    </source>
</evidence>
<keyword evidence="7 9" id="KW-0472">Membrane</keyword>
<feature type="transmembrane region" description="Helical" evidence="9">
    <location>
        <begin position="127"/>
        <end position="150"/>
    </location>
</feature>
<dbReference type="Proteomes" id="UP000006701">
    <property type="component" value="Unassembled WGS sequence"/>
</dbReference>
<evidence type="ECO:0000256" key="8">
    <source>
        <dbReference type="SAM" id="MobiDB-lite"/>
    </source>
</evidence>
<dbReference type="RefSeq" id="XP_001275103.1">
    <property type="nucleotide sequence ID" value="XM_001275102.1"/>
</dbReference>
<evidence type="ECO:0000256" key="7">
    <source>
        <dbReference type="ARBA" id="ARBA00023136"/>
    </source>
</evidence>
<keyword evidence="2" id="KW-0813">Transport</keyword>
<evidence type="ECO:0000259" key="10">
    <source>
        <dbReference type="Pfam" id="PF00999"/>
    </source>
</evidence>
<dbReference type="PANTHER" id="PTHR43562">
    <property type="entry name" value="NAPA-TYPE SODIUM/HYDROGEN ANTIPORTER"/>
    <property type="match status" value="1"/>
</dbReference>
<dbReference type="GO" id="GO:0016020">
    <property type="term" value="C:membrane"/>
    <property type="evidence" value="ECO:0007669"/>
    <property type="project" value="UniProtKB-SubCell"/>
</dbReference>
<proteinExistence type="predicted"/>
<keyword evidence="5 9" id="KW-1133">Transmembrane helix</keyword>
<dbReference type="STRING" id="344612.A1C8P0"/>
<evidence type="ECO:0000256" key="2">
    <source>
        <dbReference type="ARBA" id="ARBA00022448"/>
    </source>
</evidence>
<dbReference type="KEGG" id="act:ACLA_043970"/>
<organism evidence="11 12">
    <name type="scientific">Aspergillus clavatus (strain ATCC 1007 / CBS 513.65 / DSM 816 / NCTC 3887 / NRRL 1 / QM 1276 / 107)</name>
    <dbReference type="NCBI Taxonomy" id="344612"/>
    <lineage>
        <taxon>Eukaryota</taxon>
        <taxon>Fungi</taxon>
        <taxon>Dikarya</taxon>
        <taxon>Ascomycota</taxon>
        <taxon>Pezizomycotina</taxon>
        <taxon>Eurotiomycetes</taxon>
        <taxon>Eurotiomycetidae</taxon>
        <taxon>Eurotiales</taxon>
        <taxon>Aspergillaceae</taxon>
        <taxon>Aspergillus</taxon>
        <taxon>Aspergillus subgen. Fumigati</taxon>
    </lineage>
</organism>
<dbReference type="HOGENOM" id="CLU_113375_0_0_1"/>
<keyword evidence="4 9" id="KW-0812">Transmembrane</keyword>
<dbReference type="EMBL" id="DS027046">
    <property type="protein sequence ID" value="EAW13677.1"/>
    <property type="molecule type" value="Genomic_DNA"/>
</dbReference>
<evidence type="ECO:0000256" key="3">
    <source>
        <dbReference type="ARBA" id="ARBA00022449"/>
    </source>
</evidence>
<accession>A1C8P0</accession>
<evidence type="ECO:0000256" key="9">
    <source>
        <dbReference type="SAM" id="Phobius"/>
    </source>
</evidence>
<keyword evidence="12" id="KW-1185">Reference proteome</keyword>
<feature type="transmembrane region" description="Helical" evidence="9">
    <location>
        <begin position="35"/>
        <end position="53"/>
    </location>
</feature>
<dbReference type="GeneID" id="4707387"/>
<gene>
    <name evidence="11" type="ORF">ACLA_043970</name>
</gene>
<dbReference type="Pfam" id="PF00999">
    <property type="entry name" value="Na_H_Exchanger"/>
    <property type="match status" value="1"/>
</dbReference>
<feature type="domain" description="Cation/H+ exchanger transmembrane" evidence="10">
    <location>
        <begin position="4"/>
        <end position="152"/>
    </location>
</feature>
<evidence type="ECO:0000256" key="5">
    <source>
        <dbReference type="ARBA" id="ARBA00022989"/>
    </source>
</evidence>
<evidence type="ECO:0000313" key="11">
    <source>
        <dbReference type="EMBL" id="EAW13677.1"/>
    </source>
</evidence>
<dbReference type="GO" id="GO:0015297">
    <property type="term" value="F:antiporter activity"/>
    <property type="evidence" value="ECO:0007669"/>
    <property type="project" value="UniProtKB-KW"/>
</dbReference>
<dbReference type="VEuPathDB" id="FungiDB:ACLA_043970"/>
<feature type="region of interest" description="Disordered" evidence="8">
    <location>
        <begin position="65"/>
        <end position="88"/>
    </location>
</feature>
<evidence type="ECO:0000256" key="4">
    <source>
        <dbReference type="ARBA" id="ARBA00022692"/>
    </source>
</evidence>
<reference evidence="11 12" key="1">
    <citation type="journal article" date="2008" name="PLoS Genet.">
        <title>Genomic islands in the pathogenic filamentous fungus Aspergillus fumigatus.</title>
        <authorList>
            <person name="Fedorova N.D."/>
            <person name="Khaldi N."/>
            <person name="Joardar V.S."/>
            <person name="Maiti R."/>
            <person name="Amedeo P."/>
            <person name="Anderson M.J."/>
            <person name="Crabtree J."/>
            <person name="Silva J.C."/>
            <person name="Badger J.H."/>
            <person name="Albarraq A."/>
            <person name="Angiuoli S."/>
            <person name="Bussey H."/>
            <person name="Bowyer P."/>
            <person name="Cotty P.J."/>
            <person name="Dyer P.S."/>
            <person name="Egan A."/>
            <person name="Galens K."/>
            <person name="Fraser-Liggett C.M."/>
            <person name="Haas B.J."/>
            <person name="Inman J.M."/>
            <person name="Kent R."/>
            <person name="Lemieux S."/>
            <person name="Malavazi I."/>
            <person name="Orvis J."/>
            <person name="Roemer T."/>
            <person name="Ronning C.M."/>
            <person name="Sundaram J.P."/>
            <person name="Sutton G."/>
            <person name="Turner G."/>
            <person name="Venter J.C."/>
            <person name="White O.R."/>
            <person name="Whitty B.R."/>
            <person name="Youngman P."/>
            <person name="Wolfe K.H."/>
            <person name="Goldman G.H."/>
            <person name="Wortman J.R."/>
            <person name="Jiang B."/>
            <person name="Denning D.W."/>
            <person name="Nierman W.C."/>
        </authorList>
    </citation>
    <scope>NUCLEOTIDE SEQUENCE [LARGE SCALE GENOMIC DNA]</scope>
    <source>
        <strain evidence="12">ATCC 1007 / CBS 513.65 / DSM 816 / NCTC 3887 / NRRL 1</strain>
    </source>
</reference>
<dbReference type="GO" id="GO:1902600">
    <property type="term" value="P:proton transmembrane transport"/>
    <property type="evidence" value="ECO:0007669"/>
    <property type="project" value="InterPro"/>
</dbReference>
<dbReference type="AlphaFoldDB" id="A1C8P0"/>
<dbReference type="PANTHER" id="PTHR43562:SF2">
    <property type="entry name" value="SODIUM-HYDROGEN ANTIPORTER"/>
    <property type="match status" value="1"/>
</dbReference>
<dbReference type="OMA" id="MQTYLME"/>
<dbReference type="OrthoDB" id="1288932at2759"/>
<dbReference type="InterPro" id="IPR006153">
    <property type="entry name" value="Cation/H_exchanger_TM"/>
</dbReference>